<accession>A0A094S1J1</accession>
<evidence type="ECO:0008006" key="2">
    <source>
        <dbReference type="Google" id="ProtNLM"/>
    </source>
</evidence>
<sequence length="99" mass="11656">MPRRNRPKNSKKESADEFNVDRLLGIQRSEIWSDGDWIVRRVTGSAATKPYRCPGCDQEINPGTPHTVAYLLGELEERRHWHTACWTRDRKKHKRDLDD</sequence>
<organism evidence="1">
    <name type="scientific">freshwater metagenome</name>
    <dbReference type="NCBI Taxonomy" id="449393"/>
    <lineage>
        <taxon>unclassified sequences</taxon>
        <taxon>metagenomes</taxon>
        <taxon>ecological metagenomes</taxon>
    </lineage>
</organism>
<gene>
    <name evidence="1" type="ORF">GM51_22520</name>
</gene>
<protein>
    <recommendedName>
        <fullName evidence="2">ATP/GTP-binding protein</fullName>
    </recommendedName>
</protein>
<name>A0A094S1J1_9ZZZZ</name>
<proteinExistence type="predicted"/>
<dbReference type="AlphaFoldDB" id="A0A094S1J1"/>
<reference evidence="1" key="1">
    <citation type="submission" date="2014-06" db="EMBL/GenBank/DDBJ databases">
        <title>Key roles for freshwater Actinobacteria revealed by deep metagenomic sequencing.</title>
        <authorList>
            <person name="Ghai R."/>
            <person name="Mizuno C.M."/>
            <person name="Picazo A."/>
            <person name="Camacho A."/>
            <person name="Rodriguez-Valera F."/>
        </authorList>
    </citation>
    <scope>NUCLEOTIDE SEQUENCE</scope>
</reference>
<evidence type="ECO:0000313" key="1">
    <source>
        <dbReference type="EMBL" id="KGA11503.1"/>
    </source>
</evidence>
<comment type="caution">
    <text evidence="1">The sequence shown here is derived from an EMBL/GenBank/DDBJ whole genome shotgun (WGS) entry which is preliminary data.</text>
</comment>
<dbReference type="EMBL" id="JNSL01000234">
    <property type="protein sequence ID" value="KGA11503.1"/>
    <property type="molecule type" value="Genomic_DNA"/>
</dbReference>